<organism evidence="3 4">
    <name type="scientific">Candidatus Geothrix skivensis</name>
    <dbReference type="NCBI Taxonomy" id="2954439"/>
    <lineage>
        <taxon>Bacteria</taxon>
        <taxon>Pseudomonadati</taxon>
        <taxon>Acidobacteriota</taxon>
        <taxon>Holophagae</taxon>
        <taxon>Holophagales</taxon>
        <taxon>Holophagaceae</taxon>
        <taxon>Geothrix</taxon>
    </lineage>
</organism>
<evidence type="ECO:0000256" key="1">
    <source>
        <dbReference type="SAM" id="SignalP"/>
    </source>
</evidence>
<evidence type="ECO:0000259" key="2">
    <source>
        <dbReference type="Pfam" id="PF14534"/>
    </source>
</evidence>
<feature type="signal peptide" evidence="1">
    <location>
        <begin position="1"/>
        <end position="22"/>
    </location>
</feature>
<evidence type="ECO:0000313" key="4">
    <source>
        <dbReference type="Proteomes" id="UP000886657"/>
    </source>
</evidence>
<dbReference type="Proteomes" id="UP000886657">
    <property type="component" value="Unassembled WGS sequence"/>
</dbReference>
<dbReference type="AlphaFoldDB" id="A0A9D7SHD2"/>
<protein>
    <submittedName>
        <fullName evidence="3">Nuclear transport factor 2 family protein</fullName>
    </submittedName>
</protein>
<gene>
    <name evidence="3" type="ORF">IPP58_10205</name>
</gene>
<dbReference type="SUPFAM" id="SSF54427">
    <property type="entry name" value="NTF2-like"/>
    <property type="match status" value="1"/>
</dbReference>
<dbReference type="EMBL" id="JADKIO010000008">
    <property type="protein sequence ID" value="MBK9796851.1"/>
    <property type="molecule type" value="Genomic_DNA"/>
</dbReference>
<name>A0A9D7SHD2_9BACT</name>
<comment type="caution">
    <text evidence="3">The sequence shown here is derived from an EMBL/GenBank/DDBJ whole genome shotgun (WGS) entry which is preliminary data.</text>
</comment>
<feature type="domain" description="DUF4440" evidence="2">
    <location>
        <begin position="45"/>
        <end position="149"/>
    </location>
</feature>
<feature type="chain" id="PRO_5038995854" evidence="1">
    <location>
        <begin position="23"/>
        <end position="159"/>
    </location>
</feature>
<accession>A0A9D7SHD2</accession>
<keyword evidence="1" id="KW-0732">Signal</keyword>
<dbReference type="Gene3D" id="3.10.450.50">
    <property type="match status" value="1"/>
</dbReference>
<proteinExistence type="predicted"/>
<dbReference type="InterPro" id="IPR032710">
    <property type="entry name" value="NTF2-like_dom_sf"/>
</dbReference>
<evidence type="ECO:0000313" key="3">
    <source>
        <dbReference type="EMBL" id="MBK9796851.1"/>
    </source>
</evidence>
<dbReference type="InterPro" id="IPR027843">
    <property type="entry name" value="DUF4440"/>
</dbReference>
<sequence>MNPSRHLLLSLAFAAAPLGMVALQISCARERSAPGPEATAALLKRQADRWDQDIIRKDAPAIARNMSDDFRHISHRGSLSDRETFLRDILSPDLVIHPYAVEDLDIRVYGTCALLSGRTRMTGSYQGKPFKSHYRYVDTYVLSEGQWRVCNVQITALPE</sequence>
<dbReference type="Pfam" id="PF14534">
    <property type="entry name" value="DUF4440"/>
    <property type="match status" value="1"/>
</dbReference>
<reference evidence="3" key="1">
    <citation type="submission" date="2020-10" db="EMBL/GenBank/DDBJ databases">
        <title>Connecting structure to function with the recovery of over 1000 high-quality activated sludge metagenome-assembled genomes encoding full-length rRNA genes using long-read sequencing.</title>
        <authorList>
            <person name="Singleton C.M."/>
            <person name="Petriglieri F."/>
            <person name="Kristensen J.M."/>
            <person name="Kirkegaard R.H."/>
            <person name="Michaelsen T.Y."/>
            <person name="Andersen M.H."/>
            <person name="Karst S.M."/>
            <person name="Dueholm M.S."/>
            <person name="Nielsen P.H."/>
            <person name="Albertsen M."/>
        </authorList>
    </citation>
    <scope>NUCLEOTIDE SEQUENCE</scope>
    <source>
        <strain evidence="3">Skiv_18-Q3-R9-52_MAXAC.067</strain>
    </source>
</reference>